<name>A0A4Y2JCG8_ARAVE</name>
<gene>
    <name evidence="1" type="ORF">AVEN_194086_1</name>
</gene>
<accession>A0A4Y2JCG8</accession>
<dbReference type="PANTHER" id="PTHR24024">
    <property type="entry name" value="PULMONARY SURFACTANT-ASSOCIATED PROTEIN A"/>
    <property type="match status" value="1"/>
</dbReference>
<keyword evidence="2" id="KW-1185">Reference proteome</keyword>
<dbReference type="InterPro" id="IPR051077">
    <property type="entry name" value="Ca-dependent_lectin"/>
</dbReference>
<protein>
    <submittedName>
        <fullName evidence="1">Uncharacterized protein</fullName>
    </submittedName>
</protein>
<reference evidence="1 2" key="1">
    <citation type="journal article" date="2019" name="Sci. Rep.">
        <title>Orb-weaving spider Araneus ventricosus genome elucidates the spidroin gene catalogue.</title>
        <authorList>
            <person name="Kono N."/>
            <person name="Nakamura H."/>
            <person name="Ohtoshi R."/>
            <person name="Moran D.A.P."/>
            <person name="Shinohara A."/>
            <person name="Yoshida Y."/>
            <person name="Fujiwara M."/>
            <person name="Mori M."/>
            <person name="Tomita M."/>
            <person name="Arakawa K."/>
        </authorList>
    </citation>
    <scope>NUCLEOTIDE SEQUENCE [LARGE SCALE GENOMIC DNA]</scope>
</reference>
<evidence type="ECO:0000313" key="1">
    <source>
        <dbReference type="EMBL" id="GBM87088.1"/>
    </source>
</evidence>
<dbReference type="GO" id="GO:0005615">
    <property type="term" value="C:extracellular space"/>
    <property type="evidence" value="ECO:0007669"/>
    <property type="project" value="TreeGrafter"/>
</dbReference>
<evidence type="ECO:0000313" key="2">
    <source>
        <dbReference type="Proteomes" id="UP000499080"/>
    </source>
</evidence>
<dbReference type="PANTHER" id="PTHR24024:SF18">
    <property type="entry name" value="SHORT-CHAIN COLLAGEN C4-LIKE"/>
    <property type="match status" value="1"/>
</dbReference>
<comment type="caution">
    <text evidence="1">The sequence shown here is derived from an EMBL/GenBank/DDBJ whole genome shotgun (WGS) entry which is preliminary data.</text>
</comment>
<organism evidence="1 2">
    <name type="scientific">Araneus ventricosus</name>
    <name type="common">Orbweaver spider</name>
    <name type="synonym">Epeira ventricosa</name>
    <dbReference type="NCBI Taxonomy" id="182803"/>
    <lineage>
        <taxon>Eukaryota</taxon>
        <taxon>Metazoa</taxon>
        <taxon>Ecdysozoa</taxon>
        <taxon>Arthropoda</taxon>
        <taxon>Chelicerata</taxon>
        <taxon>Arachnida</taxon>
        <taxon>Araneae</taxon>
        <taxon>Araneomorphae</taxon>
        <taxon>Entelegynae</taxon>
        <taxon>Araneoidea</taxon>
        <taxon>Araneidae</taxon>
        <taxon>Araneus</taxon>
    </lineage>
</organism>
<dbReference type="EMBL" id="BGPR01003357">
    <property type="protein sequence ID" value="GBM87088.1"/>
    <property type="molecule type" value="Genomic_DNA"/>
</dbReference>
<proteinExistence type="predicted"/>
<dbReference type="OrthoDB" id="6086925at2759"/>
<dbReference type="Proteomes" id="UP000499080">
    <property type="component" value="Unassembled WGS sequence"/>
</dbReference>
<dbReference type="AlphaFoldDB" id="A0A4Y2JCG8"/>
<sequence length="562" mass="62793">MLANLIYILPMLLGRTFDARYDRVGIDIFPQSELDKARVIPEPESISRYETTDSAEEVRNLLEVSADLALKVKAGKVDFKGTGSYLKDTSKLGRIVEILTRFKFKTVTVALPPEVQPFPSWATKNKKDLGTHFVRSVTFGGELLASIRFRANKEEDLSAITAEIQTNFNGGDAQNLVAEGKLEKVQSKLKDRASMEISYYATVPLKGVPNTIEGLRSLVKGFDEHVKEVNENGWGVPIRVELMELSSLGGENSSEFRFVKDRALEAELADVEHEFDDLRKAQTMLTEWYRTLPTSLTQEQEEQINKLYSRIQTILRPYYDSIGKLNIEEGPDAQVKAARDAYKEGRSSVLPGKFIKEVMRLKKKIIVSEKKMYGTGTGTYMRWGSKECPASPMLFKLHTGFMAATTNKGTGGGSDYLCLPEDPEFPESKPDFGSDASTIVSGVKYGLMDHHPFAEHEARLFFGRGVPCAMCHMTNRTLVHVFPAEDECPEDWIYEYSGYMMAGSNLPGSHVCFSDPPESYEENVEEQQAHTLSILHIADKDGGLAKPPYVKNAAVKCVVCSR</sequence>